<keyword evidence="1" id="KW-0472">Membrane</keyword>
<dbReference type="InterPro" id="IPR007272">
    <property type="entry name" value="Sulf_transp_TsuA/YedE"/>
</dbReference>
<feature type="transmembrane region" description="Helical" evidence="1">
    <location>
        <begin position="116"/>
        <end position="137"/>
    </location>
</feature>
<feature type="transmembrane region" description="Helical" evidence="1">
    <location>
        <begin position="80"/>
        <end position="104"/>
    </location>
</feature>
<dbReference type="Pfam" id="PF04143">
    <property type="entry name" value="Sulf_transp"/>
    <property type="match status" value="1"/>
</dbReference>
<feature type="transmembrane region" description="Helical" evidence="1">
    <location>
        <begin position="44"/>
        <end position="68"/>
    </location>
</feature>
<dbReference type="EMBL" id="CP001661">
    <property type="protein sequence ID" value="ACT17750.1"/>
    <property type="molecule type" value="Genomic_DNA"/>
</dbReference>
<reference evidence="2" key="1">
    <citation type="submission" date="2009-07" db="EMBL/GenBank/DDBJ databases">
        <title>Complete sequence of Geobacter sp. M21.</title>
        <authorList>
            <consortium name="US DOE Joint Genome Institute"/>
            <person name="Lucas S."/>
            <person name="Copeland A."/>
            <person name="Lapidus A."/>
            <person name="Glavina del Rio T."/>
            <person name="Dalin E."/>
            <person name="Tice H."/>
            <person name="Bruce D."/>
            <person name="Goodwin L."/>
            <person name="Pitluck S."/>
            <person name="Saunders E."/>
            <person name="Brettin T."/>
            <person name="Detter J.C."/>
            <person name="Han C."/>
            <person name="Larimer F."/>
            <person name="Land M."/>
            <person name="Hauser L."/>
            <person name="Kyrpides N."/>
            <person name="Ovchinnikova G."/>
            <person name="Lovley D."/>
        </authorList>
    </citation>
    <scope>NUCLEOTIDE SEQUENCE [LARGE SCALE GENOMIC DNA]</scope>
    <source>
        <strain evidence="2">M21</strain>
    </source>
</reference>
<proteinExistence type="predicted"/>
<keyword evidence="1" id="KW-1133">Transmembrane helix</keyword>
<dbReference type="KEGG" id="gem:GM21_1696"/>
<name>C6E5Z1_GEOSM</name>
<organism evidence="2">
    <name type="scientific">Geobacter sp. (strain M21)</name>
    <dbReference type="NCBI Taxonomy" id="443144"/>
    <lineage>
        <taxon>Bacteria</taxon>
        <taxon>Pseudomonadati</taxon>
        <taxon>Thermodesulfobacteriota</taxon>
        <taxon>Desulfuromonadia</taxon>
        <taxon>Geobacterales</taxon>
        <taxon>Geobacteraceae</taxon>
        <taxon>Geobacter</taxon>
    </lineage>
</organism>
<feature type="transmembrane region" description="Helical" evidence="1">
    <location>
        <begin position="6"/>
        <end position="23"/>
    </location>
</feature>
<accession>C6E5Z1</accession>
<evidence type="ECO:0000313" key="2">
    <source>
        <dbReference type="EMBL" id="ACT17750.1"/>
    </source>
</evidence>
<evidence type="ECO:0000256" key="1">
    <source>
        <dbReference type="SAM" id="Phobius"/>
    </source>
</evidence>
<dbReference type="eggNOG" id="COG2391">
    <property type="taxonomic scope" value="Bacteria"/>
</dbReference>
<keyword evidence="1" id="KW-0812">Transmembrane</keyword>
<dbReference type="HOGENOM" id="CLU_037802_0_1_7"/>
<dbReference type="AlphaFoldDB" id="C6E5Z1"/>
<dbReference type="OrthoDB" id="9790409at2"/>
<gene>
    <name evidence="2" type="ordered locus">GM21_1696</name>
</gene>
<sequence length="185" mass="19251">MFDDPLKLFLGLLTGILFGFLLQKGQVAKFQVILGQLLLKDWTVVKIMGTAVAVGTIGVNILVAAGMASLHIQTASLARVVAGGVVFGIGMAIFGLCPGTSVAASGEGHRDAMVGVVGMLCGAGAYVALFPKLQLFFKAFPDFGKVTLPQLTDTPTLVWVVAVAVVLGIVLTLLERVGRHMASRG</sequence>
<feature type="transmembrane region" description="Helical" evidence="1">
    <location>
        <begin position="157"/>
        <end position="174"/>
    </location>
</feature>
<protein>
    <submittedName>
        <fullName evidence="2">Uncharacterized protein</fullName>
    </submittedName>
</protein>
<dbReference type="STRING" id="443144.GM21_1696"/>